<sequence length="628" mass="68446">MAQDGYDDPLRRTLNLLGRVLNRMSQKEPPTDDQLHFRITDPPDIRNLDRLIRLPSQNLRSPGDRIVNEELLQRLIPRIKGETPMPTTTSTTTTTKKPTTTVPTTTTTTSTTTTTTTTPMPTTPKEKKESELKVRVKSMEDLAKNLVANSELNDEDIKHAHIIAEALRILLKQEGLNATETAKKLKEIADVTVTSQTVEMVSTSTTTPTPTTISTSTVSTTTETPKSSTTEKPKETPTTEAPEETTEKFVFMQKNRANIPEAEEEDPTKNVENVAISFQDTGSQTTTTASTLTGQTVYNLNANANSASDPALSNVFTPVNAIVDGFGPLILPLIGYSRQAWANPQFAARALGANNYQPPENKPVQLRTLQSYPPVPSWNNPIRAQGQKVQQVSNPSPLDLSKVSNADLLQALQRSAQSNPTLLNALQAYQSSFAKKQTTDNQQVPSAAQALQSNRPHARYIPNPSSPPQAYNQGSAAAAAAALQQKETLNLIQQMMMRQKQAQIASEVSGSTRQVELPYYGPQIDQYIGQSAQLKETRQHQTSTTNPLPTDPNPDPAYAQGLQKVSAFKEDSGLMFEDQSKPPPKKLPGSFGAPSAAKENGFGGGRGPKVSFEDVEKNTEADPISFFG</sequence>
<evidence type="ECO:0000313" key="1">
    <source>
        <dbReference type="Proteomes" id="UP000887576"/>
    </source>
</evidence>
<proteinExistence type="predicted"/>
<dbReference type="WBParaSite" id="JU765_v2.g16278.t1">
    <property type="protein sequence ID" value="JU765_v2.g16278.t1"/>
    <property type="gene ID" value="JU765_v2.g16278"/>
</dbReference>
<accession>A0AC34QHE2</accession>
<evidence type="ECO:0000313" key="2">
    <source>
        <dbReference type="WBParaSite" id="JU765_v2.g16278.t1"/>
    </source>
</evidence>
<protein>
    <submittedName>
        <fullName evidence="2">Uncharacterized protein</fullName>
    </submittedName>
</protein>
<dbReference type="Proteomes" id="UP000887576">
    <property type="component" value="Unplaced"/>
</dbReference>
<reference evidence="2" key="1">
    <citation type="submission" date="2022-11" db="UniProtKB">
        <authorList>
            <consortium name="WormBaseParasite"/>
        </authorList>
    </citation>
    <scope>IDENTIFICATION</scope>
</reference>
<organism evidence="1 2">
    <name type="scientific">Panagrolaimus sp. JU765</name>
    <dbReference type="NCBI Taxonomy" id="591449"/>
    <lineage>
        <taxon>Eukaryota</taxon>
        <taxon>Metazoa</taxon>
        <taxon>Ecdysozoa</taxon>
        <taxon>Nematoda</taxon>
        <taxon>Chromadorea</taxon>
        <taxon>Rhabditida</taxon>
        <taxon>Tylenchina</taxon>
        <taxon>Panagrolaimomorpha</taxon>
        <taxon>Panagrolaimoidea</taxon>
        <taxon>Panagrolaimidae</taxon>
        <taxon>Panagrolaimus</taxon>
    </lineage>
</organism>
<name>A0AC34QHE2_9BILA</name>